<dbReference type="Pfam" id="PF09084">
    <property type="entry name" value="NMT1"/>
    <property type="match status" value="1"/>
</dbReference>
<keyword evidence="3" id="KW-0808">Transferase</keyword>
<dbReference type="InterPro" id="IPR015168">
    <property type="entry name" value="SsuA/THI5"/>
</dbReference>
<feature type="domain" description="SsuA/THI5-like" evidence="2">
    <location>
        <begin position="53"/>
        <end position="262"/>
    </location>
</feature>
<proteinExistence type="predicted"/>
<keyword evidence="4" id="KW-1185">Reference proteome</keyword>
<feature type="chain" id="PRO_5046267013" evidence="1">
    <location>
        <begin position="25"/>
        <end position="326"/>
    </location>
</feature>
<sequence>MGRAKKFLGILTACAILLAATACGDDGGGEEAAPDLRRVTYITAFGAAGRDAFIWTAREKGYFREAGLDVDIKLGAATAENLKTLAAGQAQFAMLDLIGGFILAGQGKYTDFRAIAAIHQQTLVSIVAPAGGPVRKPADLNGKTLGAATGSVNQLLFPAYAKKTGLDPAAVRWVNASPQQVPALLAAGRVDALSTFLIGRPGIEKAAGKPMIVLPYGDYLPDLYGNGIVTTTHLLGAEPDLVKRFREAALQGLADAIADPAATAELLHREHPASSAEAARAEIELMTPYTQPLGALDSAKVTRALALLSDTGLFPAGLTAEQVIAP</sequence>
<dbReference type="InterPro" id="IPR027939">
    <property type="entry name" value="NMT1/THI5"/>
</dbReference>
<dbReference type="PROSITE" id="PS51257">
    <property type="entry name" value="PROKAR_LIPOPROTEIN"/>
    <property type="match status" value="1"/>
</dbReference>
<dbReference type="Gene3D" id="3.40.190.10">
    <property type="entry name" value="Periplasmic binding protein-like II"/>
    <property type="match status" value="2"/>
</dbReference>
<evidence type="ECO:0000259" key="2">
    <source>
        <dbReference type="Pfam" id="PF09084"/>
    </source>
</evidence>
<accession>A0ABQ3YAD9</accession>
<evidence type="ECO:0000313" key="4">
    <source>
        <dbReference type="Proteomes" id="UP000609879"/>
    </source>
</evidence>
<protein>
    <submittedName>
        <fullName evidence="3">Myristoyl transferase</fullName>
    </submittedName>
</protein>
<dbReference type="PANTHER" id="PTHR31528">
    <property type="entry name" value="4-AMINO-5-HYDROXYMETHYL-2-METHYLPYRIMIDINE PHOSPHATE SYNTHASE THI11-RELATED"/>
    <property type="match status" value="1"/>
</dbReference>
<keyword evidence="1" id="KW-0732">Signal</keyword>
<dbReference type="GO" id="GO:0016740">
    <property type="term" value="F:transferase activity"/>
    <property type="evidence" value="ECO:0007669"/>
    <property type="project" value="UniProtKB-KW"/>
</dbReference>
<name>A0ABQ3YAD9_9ACTN</name>
<dbReference type="Proteomes" id="UP000609879">
    <property type="component" value="Unassembled WGS sequence"/>
</dbReference>
<reference evidence="3 4" key="1">
    <citation type="submission" date="2021-01" db="EMBL/GenBank/DDBJ databases">
        <title>Whole genome shotgun sequence of Actinoplanes deccanensis NBRC 13994.</title>
        <authorList>
            <person name="Komaki H."/>
            <person name="Tamura T."/>
        </authorList>
    </citation>
    <scope>NUCLEOTIDE SEQUENCE [LARGE SCALE GENOMIC DNA]</scope>
    <source>
        <strain evidence="3 4">NBRC 13994</strain>
    </source>
</reference>
<evidence type="ECO:0000313" key="3">
    <source>
        <dbReference type="EMBL" id="GID76982.1"/>
    </source>
</evidence>
<comment type="caution">
    <text evidence="3">The sequence shown here is derived from an EMBL/GenBank/DDBJ whole genome shotgun (WGS) entry which is preliminary data.</text>
</comment>
<feature type="signal peptide" evidence="1">
    <location>
        <begin position="1"/>
        <end position="24"/>
    </location>
</feature>
<dbReference type="EMBL" id="BOMI01000114">
    <property type="protein sequence ID" value="GID76982.1"/>
    <property type="molecule type" value="Genomic_DNA"/>
</dbReference>
<dbReference type="PANTHER" id="PTHR31528:SF15">
    <property type="entry name" value="RIBOFLAVIN-BINDING PROTEIN RIBY"/>
    <property type="match status" value="1"/>
</dbReference>
<gene>
    <name evidence="3" type="ORF">Ade02nite_56230</name>
</gene>
<dbReference type="RefSeq" id="WP_203770388.1">
    <property type="nucleotide sequence ID" value="NZ_BAAABO010000020.1"/>
</dbReference>
<evidence type="ECO:0000256" key="1">
    <source>
        <dbReference type="SAM" id="SignalP"/>
    </source>
</evidence>
<dbReference type="SUPFAM" id="SSF53850">
    <property type="entry name" value="Periplasmic binding protein-like II"/>
    <property type="match status" value="1"/>
</dbReference>
<organism evidence="3 4">
    <name type="scientific">Paractinoplanes deccanensis</name>
    <dbReference type="NCBI Taxonomy" id="113561"/>
    <lineage>
        <taxon>Bacteria</taxon>
        <taxon>Bacillati</taxon>
        <taxon>Actinomycetota</taxon>
        <taxon>Actinomycetes</taxon>
        <taxon>Micromonosporales</taxon>
        <taxon>Micromonosporaceae</taxon>
        <taxon>Paractinoplanes</taxon>
    </lineage>
</organism>